<accession>A0AAV6HN13</accession>
<proteinExistence type="predicted"/>
<gene>
    <name evidence="2" type="ORF">RHGRI_038535</name>
</gene>
<name>A0AAV6HN13_9ERIC</name>
<feature type="region of interest" description="Disordered" evidence="1">
    <location>
        <begin position="83"/>
        <end position="104"/>
    </location>
</feature>
<reference evidence="2" key="1">
    <citation type="submission" date="2020-08" db="EMBL/GenBank/DDBJ databases">
        <title>Plant Genome Project.</title>
        <authorList>
            <person name="Zhang R.-G."/>
        </authorList>
    </citation>
    <scope>NUCLEOTIDE SEQUENCE</scope>
    <source>
        <strain evidence="2">WSP0</strain>
        <tissue evidence="2">Leaf</tissue>
    </source>
</reference>
<evidence type="ECO:0000313" key="2">
    <source>
        <dbReference type="EMBL" id="KAG5513044.1"/>
    </source>
</evidence>
<dbReference type="EMBL" id="JACTNZ010000019">
    <property type="protein sequence ID" value="KAG5513044.1"/>
    <property type="molecule type" value="Genomic_DNA"/>
</dbReference>
<dbReference type="AlphaFoldDB" id="A0AAV6HN13"/>
<feature type="region of interest" description="Disordered" evidence="1">
    <location>
        <begin position="1"/>
        <end position="40"/>
    </location>
</feature>
<sequence>MGGSTKHPVTTTVPELATAPDPDPRPAVPDPATVPESAPINQAVHDIFSGAVAHSAHDHLNPKPPDIQHIKSKETVAELAVNKSLSKSAQKKAGKAMTPWPVNG</sequence>
<evidence type="ECO:0000313" key="3">
    <source>
        <dbReference type="Proteomes" id="UP000823749"/>
    </source>
</evidence>
<organism evidence="2 3">
    <name type="scientific">Rhododendron griersonianum</name>
    <dbReference type="NCBI Taxonomy" id="479676"/>
    <lineage>
        <taxon>Eukaryota</taxon>
        <taxon>Viridiplantae</taxon>
        <taxon>Streptophyta</taxon>
        <taxon>Embryophyta</taxon>
        <taxon>Tracheophyta</taxon>
        <taxon>Spermatophyta</taxon>
        <taxon>Magnoliopsida</taxon>
        <taxon>eudicotyledons</taxon>
        <taxon>Gunneridae</taxon>
        <taxon>Pentapetalae</taxon>
        <taxon>asterids</taxon>
        <taxon>Ericales</taxon>
        <taxon>Ericaceae</taxon>
        <taxon>Ericoideae</taxon>
        <taxon>Rhodoreae</taxon>
        <taxon>Rhododendron</taxon>
    </lineage>
</organism>
<dbReference type="Proteomes" id="UP000823749">
    <property type="component" value="Unassembled WGS sequence"/>
</dbReference>
<protein>
    <submittedName>
        <fullName evidence="2">Uncharacterized protein</fullName>
    </submittedName>
</protein>
<evidence type="ECO:0000256" key="1">
    <source>
        <dbReference type="SAM" id="MobiDB-lite"/>
    </source>
</evidence>
<keyword evidence="3" id="KW-1185">Reference proteome</keyword>
<comment type="caution">
    <text evidence="2">The sequence shown here is derived from an EMBL/GenBank/DDBJ whole genome shotgun (WGS) entry which is preliminary data.</text>
</comment>